<organism evidence="11 12">
    <name type="scientific">Alkalibacterium putridalgicola</name>
    <dbReference type="NCBI Taxonomy" id="426703"/>
    <lineage>
        <taxon>Bacteria</taxon>
        <taxon>Bacillati</taxon>
        <taxon>Bacillota</taxon>
        <taxon>Bacilli</taxon>
        <taxon>Lactobacillales</taxon>
        <taxon>Carnobacteriaceae</taxon>
        <taxon>Alkalibacterium</taxon>
    </lineage>
</organism>
<dbReference type="Gene3D" id="3.40.50.300">
    <property type="entry name" value="P-loop containing nucleotide triphosphate hydrolases"/>
    <property type="match status" value="1"/>
</dbReference>
<dbReference type="GO" id="GO:0005524">
    <property type="term" value="F:ATP binding"/>
    <property type="evidence" value="ECO:0007669"/>
    <property type="project" value="UniProtKB-KW"/>
</dbReference>
<dbReference type="AlphaFoldDB" id="A0A1H7WSZ0"/>
<dbReference type="InterPro" id="IPR003439">
    <property type="entry name" value="ABC_transporter-like_ATP-bd"/>
</dbReference>
<dbReference type="SMART" id="SM00382">
    <property type="entry name" value="AAA"/>
    <property type="match status" value="1"/>
</dbReference>
<reference evidence="10 13" key="2">
    <citation type="submission" date="2019-07" db="EMBL/GenBank/DDBJ databases">
        <title>Whole genome shotgun sequence of Alkalibacterium putridalgicola NBRC 103243.</title>
        <authorList>
            <person name="Hosoyama A."/>
            <person name="Uohara A."/>
            <person name="Ohji S."/>
            <person name="Ichikawa N."/>
        </authorList>
    </citation>
    <scope>NUCLEOTIDE SEQUENCE [LARGE SCALE GENOMIC DNA]</scope>
    <source>
        <strain evidence="10 13">NBRC 103243</strain>
    </source>
</reference>
<dbReference type="PANTHER" id="PTHR43553:SF24">
    <property type="entry name" value="ENERGY-COUPLING FACTOR TRANSPORTER ATP-BINDING PROTEIN ECFA1"/>
    <property type="match status" value="1"/>
</dbReference>
<evidence type="ECO:0000256" key="1">
    <source>
        <dbReference type="ARBA" id="ARBA00004202"/>
    </source>
</evidence>
<evidence type="ECO:0000256" key="3">
    <source>
        <dbReference type="ARBA" id="ARBA00022448"/>
    </source>
</evidence>
<keyword evidence="6 11" id="KW-0067">ATP-binding</keyword>
<evidence type="ECO:0000313" key="11">
    <source>
        <dbReference type="EMBL" id="SEM24494.1"/>
    </source>
</evidence>
<evidence type="ECO:0000313" key="13">
    <source>
        <dbReference type="Proteomes" id="UP000321425"/>
    </source>
</evidence>
<keyword evidence="13" id="KW-1185">Reference proteome</keyword>
<protein>
    <submittedName>
        <fullName evidence="10">ABC transporter ATP-binding protein</fullName>
    </submittedName>
    <submittedName>
        <fullName evidence="11">Energy-coupling factor transport system ATP-binding protein</fullName>
    </submittedName>
</protein>
<dbReference type="PROSITE" id="PS50893">
    <property type="entry name" value="ABC_TRANSPORTER_2"/>
    <property type="match status" value="1"/>
</dbReference>
<dbReference type="SUPFAM" id="SSF52540">
    <property type="entry name" value="P-loop containing nucleoside triphosphate hydrolases"/>
    <property type="match status" value="1"/>
</dbReference>
<comment type="subcellular location">
    <subcellularLocation>
        <location evidence="1">Cell membrane</location>
        <topology evidence="1">Peripheral membrane protein</topology>
    </subcellularLocation>
</comment>
<reference evidence="11 12" key="1">
    <citation type="submission" date="2016-10" db="EMBL/GenBank/DDBJ databases">
        <authorList>
            <person name="de Groot N.N."/>
        </authorList>
    </citation>
    <scope>NUCLEOTIDE SEQUENCE [LARGE SCALE GENOMIC DNA]</scope>
    <source>
        <strain evidence="11 12">DSM 19182</strain>
    </source>
</reference>
<accession>A0A1H7WSZ0</accession>
<name>A0A1H7WSZ0_9LACT</name>
<keyword evidence="7" id="KW-1278">Translocase</keyword>
<keyword evidence="5" id="KW-0547">Nucleotide-binding</keyword>
<evidence type="ECO:0000313" key="12">
    <source>
        <dbReference type="Proteomes" id="UP000198548"/>
    </source>
</evidence>
<evidence type="ECO:0000256" key="7">
    <source>
        <dbReference type="ARBA" id="ARBA00022967"/>
    </source>
</evidence>
<evidence type="ECO:0000256" key="6">
    <source>
        <dbReference type="ARBA" id="ARBA00022840"/>
    </source>
</evidence>
<keyword evidence="3" id="KW-0813">Transport</keyword>
<dbReference type="STRING" id="426703.SAMN04488100_1396"/>
<dbReference type="InterPro" id="IPR003593">
    <property type="entry name" value="AAA+_ATPase"/>
</dbReference>
<dbReference type="GO" id="GO:0016887">
    <property type="term" value="F:ATP hydrolysis activity"/>
    <property type="evidence" value="ECO:0007669"/>
    <property type="project" value="InterPro"/>
</dbReference>
<dbReference type="PANTHER" id="PTHR43553">
    <property type="entry name" value="HEAVY METAL TRANSPORTER"/>
    <property type="match status" value="1"/>
</dbReference>
<keyword evidence="4" id="KW-1003">Cell membrane</keyword>
<dbReference type="FunFam" id="3.40.50.300:FF:000224">
    <property type="entry name" value="Energy-coupling factor transporter ATP-binding protein EcfA"/>
    <property type="match status" value="1"/>
</dbReference>
<dbReference type="RefSeq" id="WP_143058714.1">
    <property type="nucleotide sequence ID" value="NZ_BJUX01000035.1"/>
</dbReference>
<gene>
    <name evidence="10" type="ORF">APU01nite_21900</name>
    <name evidence="11" type="ORF">SAMN04488100_1396</name>
</gene>
<evidence type="ECO:0000313" key="10">
    <source>
        <dbReference type="EMBL" id="GEK90151.1"/>
    </source>
</evidence>
<feature type="domain" description="ABC transporter" evidence="9">
    <location>
        <begin position="4"/>
        <end position="236"/>
    </location>
</feature>
<dbReference type="GO" id="GO:0042626">
    <property type="term" value="F:ATPase-coupled transmembrane transporter activity"/>
    <property type="evidence" value="ECO:0007669"/>
    <property type="project" value="TreeGrafter"/>
</dbReference>
<proteinExistence type="inferred from homology"/>
<evidence type="ECO:0000256" key="8">
    <source>
        <dbReference type="ARBA" id="ARBA00023136"/>
    </source>
</evidence>
<keyword evidence="8" id="KW-0472">Membrane</keyword>
<dbReference type="InterPro" id="IPR027417">
    <property type="entry name" value="P-loop_NTPase"/>
</dbReference>
<dbReference type="EMBL" id="BJUX01000035">
    <property type="protein sequence ID" value="GEK90151.1"/>
    <property type="molecule type" value="Genomic_DNA"/>
</dbReference>
<dbReference type="EMBL" id="FOBL01000039">
    <property type="protein sequence ID" value="SEM24494.1"/>
    <property type="molecule type" value="Genomic_DNA"/>
</dbReference>
<dbReference type="CDD" id="cd03225">
    <property type="entry name" value="ABC_cobalt_CbiO_domain1"/>
    <property type="match status" value="1"/>
</dbReference>
<evidence type="ECO:0000259" key="9">
    <source>
        <dbReference type="PROSITE" id="PS50893"/>
    </source>
</evidence>
<dbReference type="Proteomes" id="UP000321425">
    <property type="component" value="Unassembled WGS sequence"/>
</dbReference>
<dbReference type="InterPro" id="IPR050095">
    <property type="entry name" value="ECF_ABC_transporter_ATP-bd"/>
</dbReference>
<evidence type="ECO:0000256" key="4">
    <source>
        <dbReference type="ARBA" id="ARBA00022475"/>
    </source>
</evidence>
<evidence type="ECO:0000256" key="2">
    <source>
        <dbReference type="ARBA" id="ARBA00005417"/>
    </source>
</evidence>
<dbReference type="OrthoDB" id="9784332at2"/>
<evidence type="ECO:0000256" key="5">
    <source>
        <dbReference type="ARBA" id="ARBA00022741"/>
    </source>
</evidence>
<dbReference type="InterPro" id="IPR015856">
    <property type="entry name" value="ABC_transpr_CbiO/EcfA_su"/>
</dbReference>
<dbReference type="Proteomes" id="UP000198548">
    <property type="component" value="Unassembled WGS sequence"/>
</dbReference>
<comment type="similarity">
    <text evidence="2">Belongs to the ABC transporter superfamily.</text>
</comment>
<dbReference type="Pfam" id="PF00005">
    <property type="entry name" value="ABC_tran"/>
    <property type="match status" value="1"/>
</dbReference>
<dbReference type="GO" id="GO:0043190">
    <property type="term" value="C:ATP-binding cassette (ABC) transporter complex"/>
    <property type="evidence" value="ECO:0007669"/>
    <property type="project" value="TreeGrafter"/>
</dbReference>
<sequence>MNTFELKDVAFSYSPDIQIFDGLDLSFDSRTTAIVGQNGAGKTTLVKLMKGLLKPSKGTLLIDGESIAKETAAQLSRRVGLVFQNPNDQIFKTNVLEEVMFGPLNIGMSRSEAEKAAREALQKVDLESKVDDNPYDLSLSERKLIALASILAMDTEMVIFDEPTMGQDFAGKEKIKAIIEELNTEGKLVLCILHDMDFAAEAFERTVVMNQGEIILDGQTRDVFSKKEVLEKAYLEQPYVTQIAHALGYNESFIHESELIAFLNKNA</sequence>